<organism evidence="4 5">
    <name type="scientific">Canna indica</name>
    <name type="common">Indian-shot</name>
    <dbReference type="NCBI Taxonomy" id="4628"/>
    <lineage>
        <taxon>Eukaryota</taxon>
        <taxon>Viridiplantae</taxon>
        <taxon>Streptophyta</taxon>
        <taxon>Embryophyta</taxon>
        <taxon>Tracheophyta</taxon>
        <taxon>Spermatophyta</taxon>
        <taxon>Magnoliopsida</taxon>
        <taxon>Liliopsida</taxon>
        <taxon>Zingiberales</taxon>
        <taxon>Cannaceae</taxon>
        <taxon>Canna</taxon>
    </lineage>
</organism>
<proteinExistence type="predicted"/>
<keyword evidence="5" id="KW-1185">Reference proteome</keyword>
<dbReference type="GO" id="GO:0008270">
    <property type="term" value="F:zinc ion binding"/>
    <property type="evidence" value="ECO:0007669"/>
    <property type="project" value="UniProtKB-KW"/>
</dbReference>
<evidence type="ECO:0000313" key="4">
    <source>
        <dbReference type="EMBL" id="WOL19896.1"/>
    </source>
</evidence>
<keyword evidence="3" id="KW-0862">Zinc</keyword>
<dbReference type="EMBL" id="CP136898">
    <property type="protein sequence ID" value="WOL19896.1"/>
    <property type="molecule type" value="Genomic_DNA"/>
</dbReference>
<dbReference type="Proteomes" id="UP001327560">
    <property type="component" value="Chromosome 9"/>
</dbReference>
<reference evidence="4 5" key="1">
    <citation type="submission" date="2023-10" db="EMBL/GenBank/DDBJ databases">
        <title>Chromosome-scale genome assembly provides insights into flower coloration mechanisms of Canna indica.</title>
        <authorList>
            <person name="Li C."/>
        </authorList>
    </citation>
    <scope>NUCLEOTIDE SEQUENCE [LARGE SCALE GENOMIC DNA]</scope>
    <source>
        <tissue evidence="4">Flower</tissue>
    </source>
</reference>
<evidence type="ECO:0000256" key="2">
    <source>
        <dbReference type="ARBA" id="ARBA00022771"/>
    </source>
</evidence>
<dbReference type="AlphaFoldDB" id="A0AAQ3QP02"/>
<name>A0AAQ3QP02_9LILI</name>
<evidence type="ECO:0000256" key="1">
    <source>
        <dbReference type="ARBA" id="ARBA00022723"/>
    </source>
</evidence>
<dbReference type="PANTHER" id="PTHR42647">
    <property type="entry name" value="SBP (S-RIBONUCLEASE BINDING PROTEIN) FAMILY PROTEIN"/>
    <property type="match status" value="1"/>
</dbReference>
<dbReference type="PANTHER" id="PTHR42647:SF12">
    <property type="entry name" value="BOI-RELATED E3 UBIQUITIN-PROTEIN LIGASE 2-RELATED"/>
    <property type="match status" value="1"/>
</dbReference>
<evidence type="ECO:0000313" key="5">
    <source>
        <dbReference type="Proteomes" id="UP001327560"/>
    </source>
</evidence>
<protein>
    <submittedName>
        <fullName evidence="4">BOI-related E3 ubiquitin-protein ligase 3</fullName>
    </submittedName>
</protein>
<accession>A0AAQ3QP02</accession>
<keyword evidence="2" id="KW-0863">Zinc-finger</keyword>
<evidence type="ECO:0000256" key="3">
    <source>
        <dbReference type="ARBA" id="ARBA00022833"/>
    </source>
</evidence>
<gene>
    <name evidence="4" type="ORF">Cni_G28698</name>
</gene>
<sequence length="115" mass="12794">MAGREGEGGAGGASGAAKAAHEAFLAALDEGVSKRLKAKDEEIARIEKLNWALEERIKSLCVDNQVWRDMVQNNEATTNVLRNNLEQVLSAQMRIDPYICMSRMTNYSWPKNILN</sequence>
<keyword evidence="1" id="KW-0479">Metal-binding</keyword>
<dbReference type="GO" id="GO:0004842">
    <property type="term" value="F:ubiquitin-protein transferase activity"/>
    <property type="evidence" value="ECO:0007669"/>
    <property type="project" value="TreeGrafter"/>
</dbReference>
<dbReference type="GO" id="GO:0043067">
    <property type="term" value="P:regulation of programmed cell death"/>
    <property type="evidence" value="ECO:0007669"/>
    <property type="project" value="TreeGrafter"/>
</dbReference>